<dbReference type="RefSeq" id="XP_003685540.1">
    <property type="nucleotide sequence ID" value="XM_003685492.1"/>
</dbReference>
<dbReference type="KEGG" id="tpf:TPHA_0D04730"/>
<dbReference type="AlphaFoldDB" id="G8BS31"/>
<sequence length="380" mass="41344">MTKNIQYGLKGKKGTLSIEKEKTENEKLTFNNFRKVPKIVIIYFLLFIIVFVLSTLYFRNHDLYGDKKVQSVAFTAGIAPTIAKRSHWYWAAAAALGGFLVTAAALSGGYAVTACSKDLGSPNCWISVAIALVSGSLGGVATAAAGVAGAAASAAANAKRDGGFISSIGPLDFYHTSLTNLTQLNSTFVDAGLTLLGAFEYTNTSDSSIQTQKRGLSDGNRQHVLYFKSAKGNHVASHLNNDIDRLVSSITNQVEPGSLSDTIGNYKSLQRRYNYFDAEWISWNWDNVNVDLTRDVEQDRGLEEEEYDQGFYNFFSGAPAWKYCWAVTVNPHPGQNEGYDQIGDGNAVHGELYFNTYGGVDGYCNDNKDGAQCPNPACES</sequence>
<keyword evidence="1" id="KW-1133">Transmembrane helix</keyword>
<dbReference type="OMA" id="PAWKYCW"/>
<dbReference type="OrthoDB" id="4038251at2759"/>
<keyword evidence="1" id="KW-0472">Membrane</keyword>
<feature type="transmembrane region" description="Helical" evidence="1">
    <location>
        <begin position="88"/>
        <end position="112"/>
    </location>
</feature>
<keyword evidence="3" id="KW-1185">Reference proteome</keyword>
<dbReference type="Pfam" id="PF17276">
    <property type="entry name" value="DUF5341"/>
    <property type="match status" value="1"/>
</dbReference>
<feature type="transmembrane region" description="Helical" evidence="1">
    <location>
        <begin position="40"/>
        <end position="58"/>
    </location>
</feature>
<dbReference type="InterPro" id="IPR035237">
    <property type="entry name" value="DUF5341"/>
</dbReference>
<gene>
    <name evidence="2" type="primary">TPHA0D04730</name>
    <name evidence="2" type="ordered locus">TPHA_0D04730</name>
</gene>
<accession>G8BS31</accession>
<dbReference type="eggNOG" id="ENOG502RZ0B">
    <property type="taxonomic scope" value="Eukaryota"/>
</dbReference>
<evidence type="ECO:0000313" key="3">
    <source>
        <dbReference type="Proteomes" id="UP000005666"/>
    </source>
</evidence>
<evidence type="ECO:0000313" key="2">
    <source>
        <dbReference type="EMBL" id="CCE63106.1"/>
    </source>
</evidence>
<reference evidence="2 3" key="1">
    <citation type="journal article" date="2011" name="Proc. Natl. Acad. Sci. U.S.A.">
        <title>Evolutionary erosion of yeast sex chromosomes by mating-type switching accidents.</title>
        <authorList>
            <person name="Gordon J.L."/>
            <person name="Armisen D."/>
            <person name="Proux-Wera E."/>
            <person name="Oheigeartaigh S.S."/>
            <person name="Byrne K.P."/>
            <person name="Wolfe K.H."/>
        </authorList>
    </citation>
    <scope>NUCLEOTIDE SEQUENCE [LARGE SCALE GENOMIC DNA]</scope>
    <source>
        <strain evidence="3">ATCC 24235 / CBS 4417 / NBRC 1672 / NRRL Y-8282 / UCD 70-5</strain>
    </source>
</reference>
<keyword evidence="1" id="KW-0812">Transmembrane</keyword>
<protein>
    <submittedName>
        <fullName evidence="2">Uncharacterized protein</fullName>
    </submittedName>
</protein>
<dbReference type="GeneID" id="11534609"/>
<evidence type="ECO:0000256" key="1">
    <source>
        <dbReference type="SAM" id="Phobius"/>
    </source>
</evidence>
<feature type="transmembrane region" description="Helical" evidence="1">
    <location>
        <begin position="124"/>
        <end position="151"/>
    </location>
</feature>
<proteinExistence type="predicted"/>
<name>G8BS31_TETPH</name>
<dbReference type="EMBL" id="HE612859">
    <property type="protein sequence ID" value="CCE63106.1"/>
    <property type="molecule type" value="Genomic_DNA"/>
</dbReference>
<dbReference type="Proteomes" id="UP000005666">
    <property type="component" value="Chromosome 4"/>
</dbReference>
<dbReference type="HOGENOM" id="CLU_060146_0_0_1"/>
<organism evidence="2 3">
    <name type="scientific">Tetrapisispora phaffii (strain ATCC 24235 / CBS 4417 / NBRC 1672 / NRRL Y-8282 / UCD 70-5)</name>
    <name type="common">Yeast</name>
    <name type="synonym">Fabospora phaffii</name>
    <dbReference type="NCBI Taxonomy" id="1071381"/>
    <lineage>
        <taxon>Eukaryota</taxon>
        <taxon>Fungi</taxon>
        <taxon>Dikarya</taxon>
        <taxon>Ascomycota</taxon>
        <taxon>Saccharomycotina</taxon>
        <taxon>Saccharomycetes</taxon>
        <taxon>Saccharomycetales</taxon>
        <taxon>Saccharomycetaceae</taxon>
        <taxon>Tetrapisispora</taxon>
    </lineage>
</organism>